<dbReference type="AlphaFoldDB" id="Q7NP13"/>
<dbReference type="InterPro" id="IPR052967">
    <property type="entry name" value="Stress_Response_Assoc"/>
</dbReference>
<feature type="region of interest" description="Disordered" evidence="1">
    <location>
        <begin position="154"/>
        <end position="194"/>
    </location>
</feature>
<gene>
    <name evidence="3" type="ordered locus">gll0245</name>
</gene>
<dbReference type="KEGG" id="gvi:gll0245"/>
<reference evidence="3 4" key="1">
    <citation type="journal article" date="2003" name="DNA Res.">
        <title>Complete genome structure of Gloeobacter violaceus PCC 7421, a cyanobacterium that lacks thylakoids.</title>
        <authorList>
            <person name="Nakamura Y."/>
            <person name="Kaneko T."/>
            <person name="Sato S."/>
            <person name="Mimuro M."/>
            <person name="Miyashita H."/>
            <person name="Tsuchiya T."/>
            <person name="Sasamoto S."/>
            <person name="Watanabe A."/>
            <person name="Kawashima K."/>
            <person name="Kishida Y."/>
            <person name="Kiyokawa C."/>
            <person name="Kohara M."/>
            <person name="Matsumoto M."/>
            <person name="Matsuno A."/>
            <person name="Nakazaki N."/>
            <person name="Shimpo S."/>
            <person name="Takeuchi C."/>
            <person name="Yamada M."/>
            <person name="Tabata S."/>
        </authorList>
    </citation>
    <scope>NUCLEOTIDE SEQUENCE [LARGE SCALE GENOMIC DNA]</scope>
    <source>
        <strain evidence="4">ATCC 29082 / PCC 7421</strain>
    </source>
</reference>
<organism evidence="3 4">
    <name type="scientific">Gloeobacter violaceus (strain ATCC 29082 / PCC 7421)</name>
    <dbReference type="NCBI Taxonomy" id="251221"/>
    <lineage>
        <taxon>Bacteria</taxon>
        <taxon>Bacillati</taxon>
        <taxon>Cyanobacteriota</taxon>
        <taxon>Cyanophyceae</taxon>
        <taxon>Gloeobacterales</taxon>
        <taxon>Gloeobacteraceae</taxon>
        <taxon>Gloeobacter</taxon>
    </lineage>
</organism>
<reference evidence="3 4" key="2">
    <citation type="journal article" date="2003" name="DNA Res.">
        <title>Complete genome structure of Gloeobacter violaceus PCC 7421, a cyanobacterium that lacks thylakoids (supplement).</title>
        <authorList>
            <person name="Nakamura Y."/>
            <person name="Kaneko T."/>
            <person name="Sato S."/>
            <person name="Mimuro M."/>
            <person name="Miyashita H."/>
            <person name="Tsuchiya T."/>
            <person name="Sasamoto S."/>
            <person name="Watanabe A."/>
            <person name="Kawashima K."/>
            <person name="Kishida Y."/>
            <person name="Kiyokawa C."/>
            <person name="Kohara M."/>
            <person name="Matsumoto M."/>
            <person name="Matsuno A."/>
            <person name="Nakazaki N."/>
            <person name="Shimpo S."/>
            <person name="Takeuchi C."/>
            <person name="Yamada M."/>
            <person name="Tabata S."/>
        </authorList>
    </citation>
    <scope>NUCLEOTIDE SEQUENCE [LARGE SCALE GENOMIC DNA]</scope>
    <source>
        <strain evidence="4">ATCC 29082 / PCC 7421</strain>
    </source>
</reference>
<dbReference type="InParanoid" id="Q7NP13"/>
<dbReference type="EnsemblBacteria" id="BAC88186">
    <property type="protein sequence ID" value="BAC88186"/>
    <property type="gene ID" value="BAC88186"/>
</dbReference>
<feature type="domain" description="General stress protein 17M-like" evidence="2">
    <location>
        <begin position="23"/>
        <end position="128"/>
    </location>
</feature>
<dbReference type="Proteomes" id="UP000000557">
    <property type="component" value="Chromosome"/>
</dbReference>
<evidence type="ECO:0000313" key="3">
    <source>
        <dbReference type="EMBL" id="BAC88186.1"/>
    </source>
</evidence>
<protein>
    <submittedName>
        <fullName evidence="3">Gll0245 protein</fullName>
    </submittedName>
</protein>
<keyword evidence="4" id="KW-1185">Reference proteome</keyword>
<feature type="compositionally biased region" description="Low complexity" evidence="1">
    <location>
        <begin position="169"/>
        <end position="185"/>
    </location>
</feature>
<dbReference type="HOGENOM" id="CLU_1407012_0_0_3"/>
<dbReference type="Pfam" id="PF11181">
    <property type="entry name" value="YflT"/>
    <property type="match status" value="1"/>
</dbReference>
<dbReference type="OrthoDB" id="166956at2"/>
<dbReference type="RefSeq" id="WP_011140249.1">
    <property type="nucleotide sequence ID" value="NC_005125.1"/>
</dbReference>
<dbReference type="PANTHER" id="PTHR38463">
    <property type="entry name" value="STRESS RESPONSE PROTEIN YSNF"/>
    <property type="match status" value="1"/>
</dbReference>
<evidence type="ECO:0000313" key="4">
    <source>
        <dbReference type="Proteomes" id="UP000000557"/>
    </source>
</evidence>
<sequence>MNVTGSGIDPAPANEGLPAGSVLAGTFADETTARQAIDELSRAGYANEQILVAALERHEQDDLVKQTEAEPLNKESVATGGFGGALVEGFARLLPKGRGVANIVYSTLVRLGFTEEQARYYERAYEAGRILVVIEAVRDANTVLAVLERHGADIGPGTTTGRTVEQRDTTVSTSGSTPPSTGPVGRHPDEPQNL</sequence>
<name>Q7NP13_GLOVI</name>
<accession>Q7NP13</accession>
<dbReference type="InterPro" id="IPR025889">
    <property type="entry name" value="GSP17M-like_dom"/>
</dbReference>
<evidence type="ECO:0000259" key="2">
    <source>
        <dbReference type="Pfam" id="PF11181"/>
    </source>
</evidence>
<dbReference type="EMBL" id="BA000045">
    <property type="protein sequence ID" value="BAC88186.1"/>
    <property type="molecule type" value="Genomic_DNA"/>
</dbReference>
<proteinExistence type="predicted"/>
<evidence type="ECO:0000256" key="1">
    <source>
        <dbReference type="SAM" id="MobiDB-lite"/>
    </source>
</evidence>
<dbReference type="PANTHER" id="PTHR38463:SF1">
    <property type="entry name" value="STRESS RESPONSE PROTEIN YSNF"/>
    <property type="match status" value="1"/>
</dbReference>